<reference evidence="6" key="1">
    <citation type="journal article" date="2019" name="Int. J. Syst. Evol. Microbiol.">
        <title>The Global Catalogue of Microorganisms (GCM) 10K type strain sequencing project: providing services to taxonomists for standard genome sequencing and annotation.</title>
        <authorList>
            <consortium name="The Broad Institute Genomics Platform"/>
            <consortium name="The Broad Institute Genome Sequencing Center for Infectious Disease"/>
            <person name="Wu L."/>
            <person name="Ma J."/>
        </authorList>
    </citation>
    <scope>NUCLEOTIDE SEQUENCE [LARGE SCALE GENOMIC DNA]</scope>
    <source>
        <strain evidence="6">CCUG 60022</strain>
    </source>
</reference>
<gene>
    <name evidence="2" type="primary">argF'</name>
    <name evidence="5" type="ORF">ACFQZW_01520</name>
</gene>
<comment type="similarity">
    <text evidence="2">Belongs to the aspartate/ornithine carbamoyltransferase superfamily. SOTCase family.</text>
</comment>
<protein>
    <recommendedName>
        <fullName evidence="2">N-succinylornithine carbamoyltransferase</fullName>
        <ecNumber evidence="2">2.1.3.11</ecNumber>
    </recommendedName>
    <alternativeName>
        <fullName evidence="2">N-succinyl-L-ornithine transcarbamylase</fullName>
        <shortName evidence="2">SOTCase</shortName>
    </alternativeName>
</protein>
<keyword evidence="2" id="KW-0028">Amino-acid biosynthesis</keyword>
<proteinExistence type="inferred from homology"/>
<feature type="binding site" evidence="2">
    <location>
        <position position="276"/>
    </location>
    <ligand>
        <name>N(2)-succinyl-L-ornithine</name>
        <dbReference type="ChEBI" id="CHEBI:58514"/>
    </ligand>
</feature>
<name>A0ABW2Z2B4_9FLAO</name>
<accession>A0ABW2Z2B4</accession>
<dbReference type="EMBL" id="JBHTIC010000002">
    <property type="protein sequence ID" value="MFD0760753.1"/>
    <property type="molecule type" value="Genomic_DNA"/>
</dbReference>
<evidence type="ECO:0000259" key="3">
    <source>
        <dbReference type="Pfam" id="PF00185"/>
    </source>
</evidence>
<feature type="binding site" description="in other chain" evidence="2">
    <location>
        <position position="110"/>
    </location>
    <ligand>
        <name>carbamoyl phosphate</name>
        <dbReference type="ChEBI" id="CHEBI:58228"/>
        <note>ligand shared between two neighboring subunits</note>
    </ligand>
</feature>
<comment type="subunit">
    <text evidence="2">Homotrimer.</text>
</comment>
<dbReference type="HAMAP" id="MF_02235">
    <property type="entry name" value="SOTCase"/>
    <property type="match status" value="1"/>
</dbReference>
<feature type="binding site" description="in other chain" evidence="2">
    <location>
        <begin position="272"/>
        <end position="273"/>
    </location>
    <ligand>
        <name>carbamoyl phosphate</name>
        <dbReference type="ChEBI" id="CHEBI:58228"/>
        <note>ligand shared between two neighboring subunits</note>
    </ligand>
</feature>
<dbReference type="RefSeq" id="WP_386781344.1">
    <property type="nucleotide sequence ID" value="NZ_JBHTIC010000002.1"/>
</dbReference>
<dbReference type="GO" id="GO:0043857">
    <property type="term" value="F:N-acetylornithine carbamoyltransferase activity"/>
    <property type="evidence" value="ECO:0007669"/>
    <property type="project" value="UniProtKB-EC"/>
</dbReference>
<comment type="catalytic activity">
    <reaction evidence="2">
        <text>N(2)-succinyl-L-ornithine + carbamoyl phosphate = N(2)-succinyl-L-citrulline + phosphate + H(+)</text>
        <dbReference type="Rhea" id="RHEA:25884"/>
        <dbReference type="ChEBI" id="CHEBI:15378"/>
        <dbReference type="ChEBI" id="CHEBI:43474"/>
        <dbReference type="ChEBI" id="CHEBI:58228"/>
        <dbReference type="ChEBI" id="CHEBI:58514"/>
        <dbReference type="ChEBI" id="CHEBI:58862"/>
        <dbReference type="EC" id="2.1.3.11"/>
    </reaction>
</comment>
<dbReference type="PANTHER" id="PTHR45753:SF3">
    <property type="entry name" value="ORNITHINE TRANSCARBAMYLASE, MITOCHONDRIAL"/>
    <property type="match status" value="1"/>
</dbReference>
<dbReference type="PRINTS" id="PR00100">
    <property type="entry name" value="AOTCASE"/>
</dbReference>
<comment type="pathway">
    <text evidence="2">Amino-acid biosynthesis; L-arginine biosynthesis.</text>
</comment>
<dbReference type="PANTHER" id="PTHR45753">
    <property type="entry name" value="ORNITHINE CARBAMOYLTRANSFERASE, MITOCHONDRIAL"/>
    <property type="match status" value="1"/>
</dbReference>
<feature type="binding site" evidence="2">
    <location>
        <position position="236"/>
    </location>
    <ligand>
        <name>N(2)-succinyl-L-ornithine</name>
        <dbReference type="ChEBI" id="CHEBI:58514"/>
    </ligand>
</feature>
<evidence type="ECO:0000256" key="2">
    <source>
        <dbReference type="HAMAP-Rule" id="MF_02235"/>
    </source>
</evidence>
<feature type="binding site" description="in other chain" evidence="2">
    <location>
        <begin position="147"/>
        <end position="150"/>
    </location>
    <ligand>
        <name>carbamoyl phosphate</name>
        <dbReference type="ChEBI" id="CHEBI:58228"/>
        <note>ligand shared between two neighboring subunits</note>
    </ligand>
</feature>
<dbReference type="Pfam" id="PF02729">
    <property type="entry name" value="OTCace_N"/>
    <property type="match status" value="1"/>
</dbReference>
<dbReference type="EC" id="2.1.3.11" evidence="2"/>
<dbReference type="InterPro" id="IPR006130">
    <property type="entry name" value="Asp/Orn_carbamoylTrfase"/>
</dbReference>
<dbReference type="PRINTS" id="PR00101">
    <property type="entry name" value="ATCASE"/>
</dbReference>
<keyword evidence="6" id="KW-1185">Reference proteome</keyword>
<evidence type="ECO:0000259" key="4">
    <source>
        <dbReference type="Pfam" id="PF02729"/>
    </source>
</evidence>
<dbReference type="Proteomes" id="UP001597032">
    <property type="component" value="Unassembled WGS sequence"/>
</dbReference>
<comment type="function">
    <text evidence="2">Catalyzes the transfer of the carbamoyl group from carbamoyl phosphate to the delta-amino group of N(2)-succinyl-L-ornithine to produce N(2)-succinyl-L-citrulline. Is essential for arginine biosynthesis.</text>
</comment>
<dbReference type="InterPro" id="IPR006132">
    <property type="entry name" value="Asp/Orn_carbamoyltranf_P-bd"/>
</dbReference>
<dbReference type="SUPFAM" id="SSF53671">
    <property type="entry name" value="Aspartate/ornithine carbamoyltransferase"/>
    <property type="match status" value="1"/>
</dbReference>
<evidence type="ECO:0000256" key="1">
    <source>
        <dbReference type="ARBA" id="ARBA00022679"/>
    </source>
</evidence>
<dbReference type="Pfam" id="PF00185">
    <property type="entry name" value="OTCace"/>
    <property type="match status" value="1"/>
</dbReference>
<dbReference type="InterPro" id="IPR036901">
    <property type="entry name" value="Asp/Orn_carbamoylTrfase_sf"/>
</dbReference>
<feature type="binding site" evidence="2">
    <location>
        <position position="176"/>
    </location>
    <ligand>
        <name>N(2)-succinyl-L-ornithine</name>
        <dbReference type="ChEBI" id="CHEBI:58514"/>
    </ligand>
</feature>
<organism evidence="5 6">
    <name type="scientific">Lutibacter aestuarii</name>
    <dbReference type="NCBI Taxonomy" id="861111"/>
    <lineage>
        <taxon>Bacteria</taxon>
        <taxon>Pseudomonadati</taxon>
        <taxon>Bacteroidota</taxon>
        <taxon>Flavobacteriia</taxon>
        <taxon>Flavobacteriales</taxon>
        <taxon>Flavobacteriaceae</taxon>
        <taxon>Lutibacter</taxon>
    </lineage>
</organism>
<sequence length="313" mass="35429">MNNFTHISDIEDLQVAVKEAIDLKQDELKFKSLGKGKTICLLFFNNSLRTRLSTQKAAQNLGLNVIVMNFGSEGWQLEFEDGVVMNQDKSEHVKEAAKVIAQYCNIIAIRSFAGLTNKEEDKAEQVINSFKKYAGIPVVNMESAIGHPLQALADAITMEEFKTKHKPKVVLSWAPHPKALPHAVANSFIEMMQLKEAEFVITHPVGYELDSEITKNSKIEYNQEKAFEKADFVYVKNWSSFKNYGKVDNIDASWMITSEKMKLTNNAKFMHCLPVRRNVIVADEVIDSKNSIVIQQANNRTYAAQIVLKKILE</sequence>
<feature type="binding site" description="in other chain" evidence="2">
    <location>
        <position position="300"/>
    </location>
    <ligand>
        <name>carbamoyl phosphate</name>
        <dbReference type="ChEBI" id="CHEBI:58228"/>
        <note>ligand shared between two neighboring subunits</note>
    </ligand>
</feature>
<comment type="caution">
    <text evidence="5">The sequence shown here is derived from an EMBL/GenBank/DDBJ whole genome shotgun (WGS) entry which is preliminary data.</text>
</comment>
<dbReference type="InterPro" id="IPR043696">
    <property type="entry name" value="ArgF'-like"/>
</dbReference>
<feature type="binding site" description="in other chain" evidence="2">
    <location>
        <begin position="47"/>
        <end position="50"/>
    </location>
    <ligand>
        <name>carbamoyl phosphate</name>
        <dbReference type="ChEBI" id="CHEBI:58228"/>
        <note>ligand shared between two neighboring subunits</note>
    </ligand>
</feature>
<keyword evidence="2" id="KW-0055">Arginine biosynthesis</keyword>
<feature type="binding site" evidence="2">
    <location>
        <position position="142"/>
    </location>
    <ligand>
        <name>N(2)-succinyl-L-ornithine</name>
        <dbReference type="ChEBI" id="CHEBI:58514"/>
    </ligand>
</feature>
<dbReference type="NCBIfam" id="NF003384">
    <property type="entry name" value="PRK04523.1"/>
    <property type="match status" value="1"/>
</dbReference>
<dbReference type="Gene3D" id="3.40.50.1370">
    <property type="entry name" value="Aspartate/ornithine carbamoyltransferase"/>
    <property type="match status" value="2"/>
</dbReference>
<feature type="domain" description="Aspartate/ornithine carbamoyltransferase Asp/Orn-binding" evidence="3">
    <location>
        <begin position="184"/>
        <end position="308"/>
    </location>
</feature>
<evidence type="ECO:0000313" key="5">
    <source>
        <dbReference type="EMBL" id="MFD0760753.1"/>
    </source>
</evidence>
<keyword evidence="1 2" id="KW-0808">Transferase</keyword>
<evidence type="ECO:0000313" key="6">
    <source>
        <dbReference type="Proteomes" id="UP001597032"/>
    </source>
</evidence>
<feature type="domain" description="Aspartate/ornithine carbamoyltransferase carbamoyl-P binding" evidence="4">
    <location>
        <begin position="4"/>
        <end position="160"/>
    </location>
</feature>
<feature type="binding site" evidence="2">
    <location>
        <position position="75"/>
    </location>
    <ligand>
        <name>carbamoyl phosphate</name>
        <dbReference type="ChEBI" id="CHEBI:58228"/>
        <note>ligand shared between two neighboring subunits</note>
    </ligand>
</feature>
<dbReference type="InterPro" id="IPR006131">
    <property type="entry name" value="Asp_carbamoyltransf_Asp/Orn-bd"/>
</dbReference>